<organism evidence="1 2">
    <name type="scientific">Undibacterium macrobrachii</name>
    <dbReference type="NCBI Taxonomy" id="1119058"/>
    <lineage>
        <taxon>Bacteria</taxon>
        <taxon>Pseudomonadati</taxon>
        <taxon>Pseudomonadota</taxon>
        <taxon>Betaproteobacteria</taxon>
        <taxon>Burkholderiales</taxon>
        <taxon>Oxalobacteraceae</taxon>
        <taxon>Undibacterium</taxon>
    </lineage>
</organism>
<reference evidence="2" key="1">
    <citation type="journal article" date="2019" name="Int. J. Syst. Evol. Microbiol.">
        <title>The Global Catalogue of Microorganisms (GCM) 10K type strain sequencing project: providing services to taxonomists for standard genome sequencing and annotation.</title>
        <authorList>
            <consortium name="The Broad Institute Genomics Platform"/>
            <consortium name="The Broad Institute Genome Sequencing Center for Infectious Disease"/>
            <person name="Wu L."/>
            <person name="Ma J."/>
        </authorList>
    </citation>
    <scope>NUCLEOTIDE SEQUENCE [LARGE SCALE GENOMIC DNA]</scope>
    <source>
        <strain evidence="2">KCTC 23916</strain>
    </source>
</reference>
<sequence length="65" mass="7521">MDKQIALNAGLDRLFSELLILRKKFALTCPLPLIYIRMILVYSFASRKSLRVQVYELSKYQVGNA</sequence>
<proteinExistence type="predicted"/>
<protein>
    <submittedName>
        <fullName evidence="1">Uncharacterized protein</fullName>
    </submittedName>
</protein>
<accession>A0ABQ2X7T7</accession>
<comment type="caution">
    <text evidence="1">The sequence shown here is derived from an EMBL/GenBank/DDBJ whole genome shotgun (WGS) entry which is preliminary data.</text>
</comment>
<name>A0ABQ2X7T7_9BURK</name>
<gene>
    <name evidence="1" type="ORF">GCM10011282_06660</name>
</gene>
<dbReference type="EMBL" id="BMYT01000001">
    <property type="protein sequence ID" value="GGX03217.1"/>
    <property type="molecule type" value="Genomic_DNA"/>
</dbReference>
<evidence type="ECO:0000313" key="2">
    <source>
        <dbReference type="Proteomes" id="UP000620127"/>
    </source>
</evidence>
<keyword evidence="2" id="KW-1185">Reference proteome</keyword>
<dbReference type="Proteomes" id="UP000620127">
    <property type="component" value="Unassembled WGS sequence"/>
</dbReference>
<evidence type="ECO:0000313" key="1">
    <source>
        <dbReference type="EMBL" id="GGX03217.1"/>
    </source>
</evidence>